<dbReference type="EMBL" id="PUHZ01000023">
    <property type="protein sequence ID" value="PQO43597.1"/>
    <property type="molecule type" value="Genomic_DNA"/>
</dbReference>
<dbReference type="Gene3D" id="1.25.40.10">
    <property type="entry name" value="Tetratricopeptide repeat domain"/>
    <property type="match status" value="1"/>
</dbReference>
<accession>A0A2S8GGM4</accession>
<dbReference type="AlphaFoldDB" id="A0A2S8GGM4"/>
<comment type="caution">
    <text evidence="2">The sequence shown here is derived from an EMBL/GenBank/DDBJ whole genome shotgun (WGS) entry which is preliminary data.</text>
</comment>
<reference evidence="2 3" key="1">
    <citation type="submission" date="2018-02" db="EMBL/GenBank/DDBJ databases">
        <title>Comparative genomes isolates from brazilian mangrove.</title>
        <authorList>
            <person name="Araujo J.E."/>
            <person name="Taketani R.G."/>
            <person name="Silva M.C.P."/>
            <person name="Loureco M.V."/>
            <person name="Andreote F.D."/>
        </authorList>
    </citation>
    <scope>NUCLEOTIDE SEQUENCE [LARGE SCALE GENOMIC DNA]</scope>
    <source>
        <strain evidence="2 3">Nap-Phe MGV</strain>
    </source>
</reference>
<evidence type="ECO:0000313" key="3">
    <source>
        <dbReference type="Proteomes" id="UP000237819"/>
    </source>
</evidence>
<dbReference type="OrthoDB" id="9881256at2"/>
<dbReference type="RefSeq" id="WP_105337882.1">
    <property type="nucleotide sequence ID" value="NZ_PUHZ01000023.1"/>
</dbReference>
<dbReference type="InterPro" id="IPR011990">
    <property type="entry name" value="TPR-like_helical_dom_sf"/>
</dbReference>
<protein>
    <recommendedName>
        <fullName evidence="4">Tetratricopeptide repeat protein</fullName>
    </recommendedName>
</protein>
<dbReference type="SUPFAM" id="SSF48452">
    <property type="entry name" value="TPR-like"/>
    <property type="match status" value="1"/>
</dbReference>
<keyword evidence="1" id="KW-0732">Signal</keyword>
<evidence type="ECO:0000256" key="1">
    <source>
        <dbReference type="SAM" id="SignalP"/>
    </source>
</evidence>
<organism evidence="2 3">
    <name type="scientific">Blastopirellula marina</name>
    <dbReference type="NCBI Taxonomy" id="124"/>
    <lineage>
        <taxon>Bacteria</taxon>
        <taxon>Pseudomonadati</taxon>
        <taxon>Planctomycetota</taxon>
        <taxon>Planctomycetia</taxon>
        <taxon>Pirellulales</taxon>
        <taxon>Pirellulaceae</taxon>
        <taxon>Blastopirellula</taxon>
    </lineage>
</organism>
<evidence type="ECO:0008006" key="4">
    <source>
        <dbReference type="Google" id="ProtNLM"/>
    </source>
</evidence>
<feature type="chain" id="PRO_5015611591" description="Tetratricopeptide repeat protein" evidence="1">
    <location>
        <begin position="27"/>
        <end position="367"/>
    </location>
</feature>
<gene>
    <name evidence="2" type="ORF">C5Y93_23395</name>
</gene>
<dbReference type="Proteomes" id="UP000237819">
    <property type="component" value="Unassembled WGS sequence"/>
</dbReference>
<feature type="signal peptide" evidence="1">
    <location>
        <begin position="1"/>
        <end position="26"/>
    </location>
</feature>
<evidence type="ECO:0000313" key="2">
    <source>
        <dbReference type="EMBL" id="PQO43597.1"/>
    </source>
</evidence>
<name>A0A2S8GGM4_9BACT</name>
<sequence length="367" mass="41246">MQSRSRLLAWLAVVTLCCFAIRPSLAQPPTAPRPAAPPSLLDAQLSLTAKYKQALDSLDFAGQQAALREMRQVTAANAAEPKFYTVAELDFMLLDLSRRDAFTAEQQEAARQQQSNRGLGMHFAGQGNLAMTIESRRTALEAAQQLYGDQAHATLDAQLLFALSLSESETEPQPDGYPSVQLAQAVLARLENLRLTDSLQYREALRAVMFIHINHRNYPDAAKLGESYLAACERAQLTATINYLDGLADVANVLNRDQRYAEARDVARKGLNRNFELTRQNGPSYLNLMHDYAYACIGLQDYAKVPQAYDTMLQIADQLPRFPPPRKLELLTEYQWLLKRTGDQRRLAEIERQIAELQTQLPPREPK</sequence>
<proteinExistence type="predicted"/>